<keyword evidence="1" id="KW-1133">Transmembrane helix</keyword>
<reference evidence="3" key="2">
    <citation type="submission" date="2015-01" db="EMBL/GenBank/DDBJ databases">
        <title>Evolutionary Origins and Diversification of the Mycorrhizal Mutualists.</title>
        <authorList>
            <consortium name="DOE Joint Genome Institute"/>
            <consortium name="Mycorrhizal Genomics Consortium"/>
            <person name="Kohler A."/>
            <person name="Kuo A."/>
            <person name="Nagy L.G."/>
            <person name="Floudas D."/>
            <person name="Copeland A."/>
            <person name="Barry K.W."/>
            <person name="Cichocki N."/>
            <person name="Veneault-Fourrey C."/>
            <person name="LaButti K."/>
            <person name="Lindquist E.A."/>
            <person name="Lipzen A."/>
            <person name="Lundell T."/>
            <person name="Morin E."/>
            <person name="Murat C."/>
            <person name="Riley R."/>
            <person name="Ohm R."/>
            <person name="Sun H."/>
            <person name="Tunlid A."/>
            <person name="Henrissat B."/>
            <person name="Grigoriev I.V."/>
            <person name="Hibbett D.S."/>
            <person name="Martin F."/>
        </authorList>
    </citation>
    <scope>NUCLEOTIDE SEQUENCE [LARGE SCALE GENOMIC DNA]</scope>
    <source>
        <strain evidence="3">UH-Slu-Lm8-n1</strain>
    </source>
</reference>
<name>A0A0D0AQ73_9AGAM</name>
<feature type="transmembrane region" description="Helical" evidence="1">
    <location>
        <begin position="110"/>
        <end position="130"/>
    </location>
</feature>
<organism evidence="2 3">
    <name type="scientific">Suillus luteus UH-Slu-Lm8-n1</name>
    <dbReference type="NCBI Taxonomy" id="930992"/>
    <lineage>
        <taxon>Eukaryota</taxon>
        <taxon>Fungi</taxon>
        <taxon>Dikarya</taxon>
        <taxon>Basidiomycota</taxon>
        <taxon>Agaricomycotina</taxon>
        <taxon>Agaricomycetes</taxon>
        <taxon>Agaricomycetidae</taxon>
        <taxon>Boletales</taxon>
        <taxon>Suillineae</taxon>
        <taxon>Suillaceae</taxon>
        <taxon>Suillus</taxon>
    </lineage>
</organism>
<reference evidence="2 3" key="1">
    <citation type="submission" date="2014-04" db="EMBL/GenBank/DDBJ databases">
        <authorList>
            <consortium name="DOE Joint Genome Institute"/>
            <person name="Kuo A."/>
            <person name="Ruytinx J."/>
            <person name="Rineau F."/>
            <person name="Colpaert J."/>
            <person name="Kohler A."/>
            <person name="Nagy L.G."/>
            <person name="Floudas D."/>
            <person name="Copeland A."/>
            <person name="Barry K.W."/>
            <person name="Cichocki N."/>
            <person name="Veneault-Fourrey C."/>
            <person name="LaButti K."/>
            <person name="Lindquist E.A."/>
            <person name="Lipzen A."/>
            <person name="Lundell T."/>
            <person name="Morin E."/>
            <person name="Murat C."/>
            <person name="Sun H."/>
            <person name="Tunlid A."/>
            <person name="Henrissat B."/>
            <person name="Grigoriev I.V."/>
            <person name="Hibbett D.S."/>
            <person name="Martin F."/>
            <person name="Nordberg H.P."/>
            <person name="Cantor M.N."/>
            <person name="Hua S.X."/>
        </authorList>
    </citation>
    <scope>NUCLEOTIDE SEQUENCE [LARGE SCALE GENOMIC DNA]</scope>
    <source>
        <strain evidence="2 3">UH-Slu-Lm8-n1</strain>
    </source>
</reference>
<protein>
    <submittedName>
        <fullName evidence="2">Uncharacterized protein</fullName>
    </submittedName>
</protein>
<sequence length="181" mass="20271">MQPSSLDTAVGKEPALRPDPMCFRKYVTHGWLGRDEITQDPRRLPTLSSDQLEVLEFKIMLRVTAYNILWSALIIRPYHMSKFNDQRSTLMISALAECPLPSLGPDLANVVFLTTVISVASLYLSISSGISPPSSVPSLSAYSGLFHFTWLLNIALLIFIIVSPSCLWWLEDESDSKHNQC</sequence>
<keyword evidence="1" id="KW-0472">Membrane</keyword>
<evidence type="ECO:0000313" key="3">
    <source>
        <dbReference type="Proteomes" id="UP000054485"/>
    </source>
</evidence>
<gene>
    <name evidence="2" type="ORF">CY34DRAFT_283612</name>
</gene>
<dbReference type="Proteomes" id="UP000054485">
    <property type="component" value="Unassembled WGS sequence"/>
</dbReference>
<dbReference type="AlphaFoldDB" id="A0A0D0AQ73"/>
<accession>A0A0D0AQ73</accession>
<dbReference type="InParanoid" id="A0A0D0AQ73"/>
<dbReference type="HOGENOM" id="CLU_1489943_0_0_1"/>
<dbReference type="EMBL" id="KN835312">
    <property type="protein sequence ID" value="KIK40194.1"/>
    <property type="molecule type" value="Genomic_DNA"/>
</dbReference>
<evidence type="ECO:0000256" key="1">
    <source>
        <dbReference type="SAM" id="Phobius"/>
    </source>
</evidence>
<keyword evidence="3" id="KW-1185">Reference proteome</keyword>
<evidence type="ECO:0000313" key="2">
    <source>
        <dbReference type="EMBL" id="KIK40194.1"/>
    </source>
</evidence>
<feature type="transmembrane region" description="Helical" evidence="1">
    <location>
        <begin position="150"/>
        <end position="170"/>
    </location>
</feature>
<keyword evidence="1" id="KW-0812">Transmembrane</keyword>
<proteinExistence type="predicted"/>